<keyword evidence="2" id="KW-1133">Transmembrane helix</keyword>
<dbReference type="Proteomes" id="UP000326336">
    <property type="component" value="Unassembled WGS sequence"/>
</dbReference>
<organism evidence="3 4">
    <name type="scientific">Bifidobacterium jacchi</name>
    <dbReference type="NCBI Taxonomy" id="2490545"/>
    <lineage>
        <taxon>Bacteria</taxon>
        <taxon>Bacillati</taxon>
        <taxon>Actinomycetota</taxon>
        <taxon>Actinomycetes</taxon>
        <taxon>Bifidobacteriales</taxon>
        <taxon>Bifidobacteriaceae</taxon>
        <taxon>Bifidobacterium</taxon>
    </lineage>
</organism>
<reference evidence="3 4" key="1">
    <citation type="journal article" date="2019" name="Int. J. Syst. Evol. Microbiol.">
        <title>Bifidobacterium jacchi sp. nov., isolated from the faeces of a baby common marmoset (Callithrix jacchus).</title>
        <authorList>
            <person name="Modesto M."/>
            <person name="Watanabe K."/>
            <person name="Arita M."/>
            <person name="Satti M."/>
            <person name="Oki K."/>
            <person name="Sciavilla P."/>
            <person name="Patavino C."/>
            <person name="Camma C."/>
            <person name="Michelini S."/>
            <person name="Sgorbati B."/>
            <person name="Mattarelli P."/>
        </authorList>
    </citation>
    <scope>NUCLEOTIDE SEQUENCE [LARGE SCALE GENOMIC DNA]</scope>
    <source>
        <strain evidence="3 4">MRM 9.3</strain>
    </source>
</reference>
<evidence type="ECO:0000256" key="1">
    <source>
        <dbReference type="SAM" id="MobiDB-lite"/>
    </source>
</evidence>
<evidence type="ECO:0008006" key="5">
    <source>
        <dbReference type="Google" id="ProtNLM"/>
    </source>
</evidence>
<evidence type="ECO:0000256" key="2">
    <source>
        <dbReference type="SAM" id="Phobius"/>
    </source>
</evidence>
<feature type="compositionally biased region" description="Gly residues" evidence="1">
    <location>
        <begin position="272"/>
        <end position="282"/>
    </location>
</feature>
<accession>A0A5N5RJU1</accession>
<dbReference type="AlphaFoldDB" id="A0A5N5RJU1"/>
<dbReference type="RefSeq" id="WP_151916589.1">
    <property type="nucleotide sequence ID" value="NZ_RQSP01000010.1"/>
</dbReference>
<keyword evidence="2" id="KW-0812">Transmembrane</keyword>
<sequence>MNEMNNGGDAPVASRRRAKWVVPVAAGCAVLVLAGAGGGYAWYAHDRSVRVLADANEACSSSVAAVKDAKKDWESVLVSDEVTEALKITDRQVAQTRTVSALAETKSTSFADVKACSGDADTLHGITDANTRLASTYEKQAAVLKDDARTVTASRDAKTLADLKAKLDGKVKDARKLLADSDGKVKDAKTRDTLSKAISEAGKAKDAKTIETAIGTLDDATGKVNTSIDAKQKSDAAAKAKAEAAKQAATQTGAGNTYTNNSNNSNNSNNGYGYGYTGGGNGNTYTPTQQTQNTTPAPTTQAPQTQTKPQTTKPQTSTNNKTDDSYEEICAFIPSDGTQGYFIPCD</sequence>
<proteinExistence type="predicted"/>
<keyword evidence="4" id="KW-1185">Reference proteome</keyword>
<protein>
    <recommendedName>
        <fullName evidence="5">Colicin transporter</fullName>
    </recommendedName>
</protein>
<feature type="compositionally biased region" description="Low complexity" evidence="1">
    <location>
        <begin position="249"/>
        <end position="271"/>
    </location>
</feature>
<feature type="region of interest" description="Disordered" evidence="1">
    <location>
        <begin position="249"/>
        <end position="325"/>
    </location>
</feature>
<evidence type="ECO:0000313" key="4">
    <source>
        <dbReference type="Proteomes" id="UP000326336"/>
    </source>
</evidence>
<feature type="transmembrane region" description="Helical" evidence="2">
    <location>
        <begin position="20"/>
        <end position="43"/>
    </location>
</feature>
<keyword evidence="2" id="KW-0472">Membrane</keyword>
<feature type="compositionally biased region" description="Low complexity" evidence="1">
    <location>
        <begin position="283"/>
        <end position="320"/>
    </location>
</feature>
<evidence type="ECO:0000313" key="3">
    <source>
        <dbReference type="EMBL" id="KAB5607572.1"/>
    </source>
</evidence>
<gene>
    <name evidence="3" type="ORF">EHS19_04480</name>
</gene>
<dbReference type="EMBL" id="RQSP01000010">
    <property type="protein sequence ID" value="KAB5607572.1"/>
    <property type="molecule type" value="Genomic_DNA"/>
</dbReference>
<comment type="caution">
    <text evidence="3">The sequence shown here is derived from an EMBL/GenBank/DDBJ whole genome shotgun (WGS) entry which is preliminary data.</text>
</comment>
<name>A0A5N5RJU1_9BIFI</name>